<comment type="caution">
    <text evidence="2">The sequence shown here is derived from an EMBL/GenBank/DDBJ whole genome shotgun (WGS) entry which is preliminary data.</text>
</comment>
<name>A0ABQ4YQL9_9ASTR</name>
<protein>
    <recommendedName>
        <fullName evidence="4">EF-hand domain-containing protein</fullName>
    </recommendedName>
</protein>
<organism evidence="2 3">
    <name type="scientific">Tanacetum coccineum</name>
    <dbReference type="NCBI Taxonomy" id="301880"/>
    <lineage>
        <taxon>Eukaryota</taxon>
        <taxon>Viridiplantae</taxon>
        <taxon>Streptophyta</taxon>
        <taxon>Embryophyta</taxon>
        <taxon>Tracheophyta</taxon>
        <taxon>Spermatophyta</taxon>
        <taxon>Magnoliopsida</taxon>
        <taxon>eudicotyledons</taxon>
        <taxon>Gunneridae</taxon>
        <taxon>Pentapetalae</taxon>
        <taxon>asterids</taxon>
        <taxon>campanulids</taxon>
        <taxon>Asterales</taxon>
        <taxon>Asteraceae</taxon>
        <taxon>Asteroideae</taxon>
        <taxon>Anthemideae</taxon>
        <taxon>Anthemidinae</taxon>
        <taxon>Tanacetum</taxon>
    </lineage>
</organism>
<reference evidence="2" key="2">
    <citation type="submission" date="2022-01" db="EMBL/GenBank/DDBJ databases">
        <authorList>
            <person name="Yamashiro T."/>
            <person name="Shiraishi A."/>
            <person name="Satake H."/>
            <person name="Nakayama K."/>
        </authorList>
    </citation>
    <scope>NUCLEOTIDE SEQUENCE</scope>
</reference>
<gene>
    <name evidence="2" type="ORF">Tco_0730024</name>
</gene>
<proteinExistence type="predicted"/>
<evidence type="ECO:0000313" key="2">
    <source>
        <dbReference type="EMBL" id="GJS80143.1"/>
    </source>
</evidence>
<evidence type="ECO:0008006" key="4">
    <source>
        <dbReference type="Google" id="ProtNLM"/>
    </source>
</evidence>
<evidence type="ECO:0000313" key="3">
    <source>
        <dbReference type="Proteomes" id="UP001151760"/>
    </source>
</evidence>
<evidence type="ECO:0000256" key="1">
    <source>
        <dbReference type="SAM" id="MobiDB-lite"/>
    </source>
</evidence>
<accession>A0ABQ4YQL9</accession>
<dbReference type="EMBL" id="BQNB010010650">
    <property type="protein sequence ID" value="GJS80143.1"/>
    <property type="molecule type" value="Genomic_DNA"/>
</dbReference>
<feature type="region of interest" description="Disordered" evidence="1">
    <location>
        <begin position="18"/>
        <end position="39"/>
    </location>
</feature>
<keyword evidence="3" id="KW-1185">Reference proteome</keyword>
<dbReference type="Proteomes" id="UP001151760">
    <property type="component" value="Unassembled WGS sequence"/>
</dbReference>
<reference evidence="2" key="1">
    <citation type="journal article" date="2022" name="Int. J. Mol. Sci.">
        <title>Draft Genome of Tanacetum Coccineum: Genomic Comparison of Closely Related Tanacetum-Family Plants.</title>
        <authorList>
            <person name="Yamashiro T."/>
            <person name="Shiraishi A."/>
            <person name="Nakayama K."/>
            <person name="Satake H."/>
        </authorList>
    </citation>
    <scope>NUCLEOTIDE SEQUENCE</scope>
</reference>
<sequence length="200" mass="22087">MAYDKACVNGCLINTDTKADDGSFMEEPGSGTGEGLNNSSLLLQSLPQQNQPAQGQTSHVELQKHAVPQTQPGYTFSKKAILGSSCKPPVRLELVSVMMSQHPKSSSLMLEAMNSFIHNCSPYERRTFEPKLAPVSIIHRSSIVKKSFIVIIDLSSSALAYNEKSVSLKDDDAFIHLIITFSWFQDGEISYEEFEAIVRN</sequence>